<name>A0A2I0VLI7_9ASPA</name>
<protein>
    <recommendedName>
        <fullName evidence="3">Cupin type-1 domain-containing protein</fullName>
    </recommendedName>
</protein>
<evidence type="ECO:0000313" key="2">
    <source>
        <dbReference type="Proteomes" id="UP000233837"/>
    </source>
</evidence>
<keyword evidence="2" id="KW-1185">Reference proteome</keyword>
<dbReference type="EMBL" id="KZ503429">
    <property type="protein sequence ID" value="PKU64243.1"/>
    <property type="molecule type" value="Genomic_DNA"/>
</dbReference>
<evidence type="ECO:0000313" key="1">
    <source>
        <dbReference type="EMBL" id="PKU64243.1"/>
    </source>
</evidence>
<dbReference type="GO" id="GO:0005768">
    <property type="term" value="C:endosome"/>
    <property type="evidence" value="ECO:0007669"/>
    <property type="project" value="TreeGrafter"/>
</dbReference>
<evidence type="ECO:0008006" key="3">
    <source>
        <dbReference type="Google" id="ProtNLM"/>
    </source>
</evidence>
<accession>A0A2I0VLI7</accession>
<dbReference type="InterPro" id="IPR014710">
    <property type="entry name" value="RmlC-like_jellyroll"/>
</dbReference>
<dbReference type="PANTHER" id="PTHR37742:SF1">
    <property type="entry name" value="OS01G0810200 PROTEIN"/>
    <property type="match status" value="1"/>
</dbReference>
<dbReference type="GO" id="GO:0005802">
    <property type="term" value="C:trans-Golgi network"/>
    <property type="evidence" value="ECO:0007669"/>
    <property type="project" value="TreeGrafter"/>
</dbReference>
<organism evidence="1 2">
    <name type="scientific">Dendrobium catenatum</name>
    <dbReference type="NCBI Taxonomy" id="906689"/>
    <lineage>
        <taxon>Eukaryota</taxon>
        <taxon>Viridiplantae</taxon>
        <taxon>Streptophyta</taxon>
        <taxon>Embryophyta</taxon>
        <taxon>Tracheophyta</taxon>
        <taxon>Spermatophyta</taxon>
        <taxon>Magnoliopsida</taxon>
        <taxon>Liliopsida</taxon>
        <taxon>Asparagales</taxon>
        <taxon>Orchidaceae</taxon>
        <taxon>Epidendroideae</taxon>
        <taxon>Malaxideae</taxon>
        <taxon>Dendrobiinae</taxon>
        <taxon>Dendrobium</taxon>
    </lineage>
</organism>
<proteinExistence type="predicted"/>
<gene>
    <name evidence="1" type="ORF">MA16_Dca005166</name>
</gene>
<reference evidence="1 2" key="1">
    <citation type="journal article" date="2016" name="Sci. Rep.">
        <title>The Dendrobium catenatum Lindl. genome sequence provides insights into polysaccharide synthase, floral development and adaptive evolution.</title>
        <authorList>
            <person name="Zhang G.Q."/>
            <person name="Xu Q."/>
            <person name="Bian C."/>
            <person name="Tsai W.C."/>
            <person name="Yeh C.M."/>
            <person name="Liu K.W."/>
            <person name="Yoshida K."/>
            <person name="Zhang L.S."/>
            <person name="Chang S.B."/>
            <person name="Chen F."/>
            <person name="Shi Y."/>
            <person name="Su Y.Y."/>
            <person name="Zhang Y.Q."/>
            <person name="Chen L.J."/>
            <person name="Yin Y."/>
            <person name="Lin M."/>
            <person name="Huang H."/>
            <person name="Deng H."/>
            <person name="Wang Z.W."/>
            <person name="Zhu S.L."/>
            <person name="Zhao X."/>
            <person name="Deng C."/>
            <person name="Niu S.C."/>
            <person name="Huang J."/>
            <person name="Wang M."/>
            <person name="Liu G.H."/>
            <person name="Yang H.J."/>
            <person name="Xiao X.J."/>
            <person name="Hsiao Y.Y."/>
            <person name="Wu W.L."/>
            <person name="Chen Y.Y."/>
            <person name="Mitsuda N."/>
            <person name="Ohme-Takagi M."/>
            <person name="Luo Y.B."/>
            <person name="Van de Peer Y."/>
            <person name="Liu Z.J."/>
        </authorList>
    </citation>
    <scope>NUCLEOTIDE SEQUENCE [LARGE SCALE GENOMIC DNA]</scope>
    <source>
        <tissue evidence="1">The whole plant</tissue>
    </source>
</reference>
<dbReference type="PANTHER" id="PTHR37742">
    <property type="entry name" value="OS01G0810200 PROTEIN"/>
    <property type="match status" value="1"/>
</dbReference>
<dbReference type="AlphaFoldDB" id="A0A2I0VLI7"/>
<dbReference type="Gene3D" id="2.60.120.10">
    <property type="entry name" value="Jelly Rolls"/>
    <property type="match status" value="1"/>
</dbReference>
<dbReference type="Proteomes" id="UP000233837">
    <property type="component" value="Unassembled WGS sequence"/>
</dbReference>
<sequence length="232" mass="25278">MANPRRISIQLHNHHSTIPLSNHSPPPAVAFLSSIAAFLKRPSAFPFVLSLFLVLTWLCLRVQRTPGSASLRFRAQSQSGRDADADANIARFSAPSLISNDRRGWILNPIGVALDKGIHGGAQICKSIHAGEIRPGAFRGNHRHHTCNETFLIWGAETKFRLENPHIEGKGYAEVSIGAVEVAIAASPSGTAHALINNDPVRPTFFLGCQDSIIDNNSSTTDYKVWEDLLTS</sequence>
<dbReference type="OrthoDB" id="2017432at2759"/>
<reference evidence="1 2" key="2">
    <citation type="journal article" date="2017" name="Nature">
        <title>The Apostasia genome and the evolution of orchids.</title>
        <authorList>
            <person name="Zhang G.Q."/>
            <person name="Liu K.W."/>
            <person name="Li Z."/>
            <person name="Lohaus R."/>
            <person name="Hsiao Y.Y."/>
            <person name="Niu S.C."/>
            <person name="Wang J.Y."/>
            <person name="Lin Y.C."/>
            <person name="Xu Q."/>
            <person name="Chen L.J."/>
            <person name="Yoshida K."/>
            <person name="Fujiwara S."/>
            <person name="Wang Z.W."/>
            <person name="Zhang Y.Q."/>
            <person name="Mitsuda N."/>
            <person name="Wang M."/>
            <person name="Liu G.H."/>
            <person name="Pecoraro L."/>
            <person name="Huang H.X."/>
            <person name="Xiao X.J."/>
            <person name="Lin M."/>
            <person name="Wu X.Y."/>
            <person name="Wu W.L."/>
            <person name="Chen Y.Y."/>
            <person name="Chang S.B."/>
            <person name="Sakamoto S."/>
            <person name="Ohme-Takagi M."/>
            <person name="Yagi M."/>
            <person name="Zeng S.J."/>
            <person name="Shen C.Y."/>
            <person name="Yeh C.M."/>
            <person name="Luo Y.B."/>
            <person name="Tsai W.C."/>
            <person name="Van de Peer Y."/>
            <person name="Liu Z.J."/>
        </authorList>
    </citation>
    <scope>NUCLEOTIDE SEQUENCE [LARGE SCALE GENOMIC DNA]</scope>
    <source>
        <tissue evidence="1">The whole plant</tissue>
    </source>
</reference>